<name>A0ACD1A9Z1_9FIRM</name>
<gene>
    <name evidence="1" type="ORF">FRZ06_07020</name>
</gene>
<protein>
    <submittedName>
        <fullName evidence="1">Uncharacterized protein</fullName>
    </submittedName>
</protein>
<evidence type="ECO:0000313" key="1">
    <source>
        <dbReference type="EMBL" id="QOX63111.1"/>
    </source>
</evidence>
<sequence length="210" mass="25092">MDYDELMELLEIDSLDEFVDFEHFATLVECDEEIPYESFFKIFADIDSQTLVEITDTYFEDILQGMPDDGIEVYTLMDTVRQALIGLAKNSTTRDERIPYVDELYKFRNWYIFDSIVHLRRLKDNVKRDATVSEAMSLYRLEKLNEDQYRYDFSDSLDYEIDEYAISFDAELDEEYDETNEEDEELYEDGLIDKKFPVIDGESYDEDEDY</sequence>
<dbReference type="EMBL" id="CP042469">
    <property type="protein sequence ID" value="QOX63111.1"/>
    <property type="molecule type" value="Genomic_DNA"/>
</dbReference>
<proteinExistence type="predicted"/>
<reference evidence="1" key="1">
    <citation type="submission" date="2019-08" db="EMBL/GenBank/DDBJ databases">
        <title>Genome sequence of Clostridiales bacterium MT110.</title>
        <authorList>
            <person name="Cao J."/>
        </authorList>
    </citation>
    <scope>NUCLEOTIDE SEQUENCE</scope>
    <source>
        <strain evidence="1">MT110</strain>
    </source>
</reference>
<evidence type="ECO:0000313" key="2">
    <source>
        <dbReference type="Proteomes" id="UP000594014"/>
    </source>
</evidence>
<accession>A0ACD1A9Z1</accession>
<dbReference type="Proteomes" id="UP000594014">
    <property type="component" value="Chromosome"/>
</dbReference>
<organism evidence="1 2">
    <name type="scientific">Anoxybacterium hadale</name>
    <dbReference type="NCBI Taxonomy" id="3408580"/>
    <lineage>
        <taxon>Bacteria</taxon>
        <taxon>Bacillati</taxon>
        <taxon>Bacillota</taxon>
        <taxon>Clostridia</taxon>
        <taxon>Peptostreptococcales</taxon>
        <taxon>Anaerovoracaceae</taxon>
        <taxon>Anoxybacterium</taxon>
    </lineage>
</organism>
<keyword evidence="2" id="KW-1185">Reference proteome</keyword>